<dbReference type="AlphaFoldDB" id="A0A161I6Z0"/>
<dbReference type="PATRIC" id="fig|1300344.3.peg.1727"/>
<dbReference type="EMBL" id="CP014209">
    <property type="protein sequence ID" value="ANC31268.1"/>
    <property type="molecule type" value="Genomic_DNA"/>
</dbReference>
<protein>
    <submittedName>
        <fullName evidence="1">Uncharacterized protein</fullName>
    </submittedName>
</protein>
<sequence>MKAITALAAGVALGYYLGTDKGRDQLDKAKGWAVDTWNDPRVQEKVSEVQEKVTSKA</sequence>
<proteinExistence type="predicted"/>
<name>A0A161I6Z0_9MICO</name>
<organism evidence="1 2">
    <name type="scientific">Isoptericola dokdonensis DS-3</name>
    <dbReference type="NCBI Taxonomy" id="1300344"/>
    <lineage>
        <taxon>Bacteria</taxon>
        <taxon>Bacillati</taxon>
        <taxon>Actinomycetota</taxon>
        <taxon>Actinomycetes</taxon>
        <taxon>Micrococcales</taxon>
        <taxon>Promicromonosporaceae</taxon>
        <taxon>Isoptericola</taxon>
    </lineage>
</organism>
<evidence type="ECO:0000313" key="1">
    <source>
        <dbReference type="EMBL" id="ANC31268.1"/>
    </source>
</evidence>
<dbReference type="KEGG" id="ido:I598_1719"/>
<dbReference type="RefSeq" id="WP_157557187.1">
    <property type="nucleotide sequence ID" value="NZ_CP014209.1"/>
</dbReference>
<dbReference type="Proteomes" id="UP000076794">
    <property type="component" value="Chromosome"/>
</dbReference>
<gene>
    <name evidence="1" type="ORF">I598_1719</name>
</gene>
<evidence type="ECO:0000313" key="2">
    <source>
        <dbReference type="Proteomes" id="UP000076794"/>
    </source>
</evidence>
<keyword evidence="2" id="KW-1185">Reference proteome</keyword>
<accession>A0A161I6Z0</accession>
<dbReference type="STRING" id="1300344.I598_1719"/>
<reference evidence="1 2" key="1">
    <citation type="submission" date="2016-01" db="EMBL/GenBank/DDBJ databases">
        <title>Complete genome sequence of a soil Actinobacterium, Isoptericola dokdonensis DS-3.</title>
        <authorList>
            <person name="Kwon S.-K."/>
            <person name="Kim J.F."/>
        </authorList>
    </citation>
    <scope>NUCLEOTIDE SEQUENCE [LARGE SCALE GENOMIC DNA]</scope>
    <source>
        <strain evidence="1 2">DS-3</strain>
    </source>
</reference>